<name>A0A9P4N201_9PLEO</name>
<evidence type="ECO:0000313" key="2">
    <source>
        <dbReference type="EMBL" id="KAF2259244.1"/>
    </source>
</evidence>
<feature type="compositionally biased region" description="Basic and acidic residues" evidence="1">
    <location>
        <begin position="83"/>
        <end position="94"/>
    </location>
</feature>
<feature type="compositionally biased region" description="Polar residues" evidence="1">
    <location>
        <begin position="39"/>
        <end position="59"/>
    </location>
</feature>
<dbReference type="EMBL" id="ML986714">
    <property type="protein sequence ID" value="KAF2259244.1"/>
    <property type="molecule type" value="Genomic_DNA"/>
</dbReference>
<proteinExistence type="predicted"/>
<dbReference type="AlphaFoldDB" id="A0A9P4N201"/>
<sequence length="94" mass="10717">MARMPTHCSYRSPTHKIFLPQDVFNNYRTIRNKSIMDSKVSSSLSQPWKSWYTPANRTGLNPLVNPKPLNGKGQGSLPRKPRHVDLSVDKTPKN</sequence>
<feature type="region of interest" description="Disordered" evidence="1">
    <location>
        <begin position="38"/>
        <end position="94"/>
    </location>
</feature>
<reference evidence="3" key="1">
    <citation type="journal article" date="2020" name="Stud. Mycol.">
        <title>101 Dothideomycetes genomes: A test case for predicting lifestyles and emergence of pathogens.</title>
        <authorList>
            <person name="Haridas S."/>
            <person name="Albert R."/>
            <person name="Binder M."/>
            <person name="Bloem J."/>
            <person name="LaButti K."/>
            <person name="Salamov A."/>
            <person name="Andreopoulos B."/>
            <person name="Baker S."/>
            <person name="Barry K."/>
            <person name="Bills G."/>
            <person name="Bluhm B."/>
            <person name="Cannon C."/>
            <person name="Castanera R."/>
            <person name="Culley D."/>
            <person name="Daum C."/>
            <person name="Ezra D."/>
            <person name="Gonzalez J."/>
            <person name="Henrissat B."/>
            <person name="Kuo A."/>
            <person name="Liang C."/>
            <person name="Lipzen A."/>
            <person name="Lutzoni F."/>
            <person name="Magnuson J."/>
            <person name="Mondo S."/>
            <person name="Nolan M."/>
            <person name="Ohm R."/>
            <person name="Pangilinan J."/>
            <person name="Park H.-J."/>
            <person name="Ramirez L."/>
            <person name="Alfaro M."/>
            <person name="Sun H."/>
            <person name="Tritt A."/>
            <person name="Yoshinaga Y."/>
            <person name="Zwiers L.-H."/>
            <person name="Turgeon B."/>
            <person name="Goodwin S."/>
            <person name="Spatafora J."/>
            <person name="Crous P."/>
            <person name="Grigoriev I."/>
        </authorList>
    </citation>
    <scope>NUCLEOTIDE SEQUENCE [LARGE SCALE GENOMIC DNA]</scope>
    <source>
        <strain evidence="3">CBS 304.66</strain>
    </source>
</reference>
<protein>
    <submittedName>
        <fullName evidence="2">Uncharacterized protein</fullName>
    </submittedName>
</protein>
<gene>
    <name evidence="2" type="ORF">CC78DRAFT_586155</name>
</gene>
<organism evidence="2 3">
    <name type="scientific">Lojkania enalia</name>
    <dbReference type="NCBI Taxonomy" id="147567"/>
    <lineage>
        <taxon>Eukaryota</taxon>
        <taxon>Fungi</taxon>
        <taxon>Dikarya</taxon>
        <taxon>Ascomycota</taxon>
        <taxon>Pezizomycotina</taxon>
        <taxon>Dothideomycetes</taxon>
        <taxon>Pleosporomycetidae</taxon>
        <taxon>Pleosporales</taxon>
        <taxon>Pleosporales incertae sedis</taxon>
        <taxon>Lojkania</taxon>
    </lineage>
</organism>
<evidence type="ECO:0000313" key="3">
    <source>
        <dbReference type="Proteomes" id="UP000800093"/>
    </source>
</evidence>
<accession>A0A9P4N201</accession>
<evidence type="ECO:0000256" key="1">
    <source>
        <dbReference type="SAM" id="MobiDB-lite"/>
    </source>
</evidence>
<dbReference type="Proteomes" id="UP000800093">
    <property type="component" value="Unassembled WGS sequence"/>
</dbReference>
<keyword evidence="3" id="KW-1185">Reference proteome</keyword>
<comment type="caution">
    <text evidence="2">The sequence shown here is derived from an EMBL/GenBank/DDBJ whole genome shotgun (WGS) entry which is preliminary data.</text>
</comment>